<keyword evidence="4" id="KW-1185">Reference proteome</keyword>
<organism evidence="3 4">
    <name type="scientific">Pseudomonas lini</name>
    <dbReference type="NCBI Taxonomy" id="163011"/>
    <lineage>
        <taxon>Bacteria</taxon>
        <taxon>Pseudomonadati</taxon>
        <taxon>Pseudomonadota</taxon>
        <taxon>Gammaproteobacteria</taxon>
        <taxon>Pseudomonadales</taxon>
        <taxon>Pseudomonadaceae</taxon>
        <taxon>Pseudomonas</taxon>
    </lineage>
</organism>
<gene>
    <name evidence="2" type="ORF">F7R14_22375</name>
    <name evidence="3" type="ORF">SAMN04490191_0192</name>
</gene>
<evidence type="ECO:0000313" key="4">
    <source>
        <dbReference type="Proteomes" id="UP000182814"/>
    </source>
</evidence>
<reference evidence="2 5" key="3">
    <citation type="submission" date="2019-09" db="EMBL/GenBank/DDBJ databases">
        <title>Draft genome sequences of 48 bacterial type strains from the CCUG.</title>
        <authorList>
            <person name="Tunovic T."/>
            <person name="Pineiro-Iglesias B."/>
            <person name="Unosson C."/>
            <person name="Inganas E."/>
            <person name="Ohlen M."/>
            <person name="Cardew S."/>
            <person name="Jensie-Markopoulos S."/>
            <person name="Salva-Serra F."/>
            <person name="Jaen-Luchoro D."/>
            <person name="Karlsson R."/>
            <person name="Svensson-Stadler L."/>
            <person name="Chun J."/>
            <person name="Moore E."/>
        </authorList>
    </citation>
    <scope>NUCLEOTIDE SEQUENCE [LARGE SCALE GENOMIC DNA]</scope>
    <source>
        <strain evidence="2 5">CCUG 51522</strain>
    </source>
</reference>
<feature type="compositionally biased region" description="Polar residues" evidence="1">
    <location>
        <begin position="1"/>
        <end position="10"/>
    </location>
</feature>
<evidence type="ECO:0000256" key="1">
    <source>
        <dbReference type="SAM" id="MobiDB-lite"/>
    </source>
</evidence>
<evidence type="ECO:0000313" key="3">
    <source>
        <dbReference type="EMBL" id="SDR89004.1"/>
    </source>
</evidence>
<evidence type="ECO:0000313" key="5">
    <source>
        <dbReference type="Proteomes" id="UP000434925"/>
    </source>
</evidence>
<reference evidence="3" key="1">
    <citation type="submission" date="2016-10" db="EMBL/GenBank/DDBJ databases">
        <authorList>
            <person name="de Groot N.N."/>
        </authorList>
    </citation>
    <scope>NUCLEOTIDE SEQUENCE [LARGE SCALE GENOMIC DNA]</scope>
    <source>
        <strain evidence="3">BS3782</strain>
    </source>
</reference>
<proteinExistence type="predicted"/>
<dbReference type="Proteomes" id="UP000434925">
    <property type="component" value="Unassembled WGS sequence"/>
</dbReference>
<protein>
    <submittedName>
        <fullName evidence="3">Uncharacterized protein</fullName>
    </submittedName>
</protein>
<dbReference type="EMBL" id="VZPO01000009">
    <property type="protein sequence ID" value="KAB0501574.1"/>
    <property type="molecule type" value="Genomic_DNA"/>
</dbReference>
<evidence type="ECO:0000313" key="2">
    <source>
        <dbReference type="EMBL" id="KAB0501574.1"/>
    </source>
</evidence>
<dbReference type="RefSeq" id="WP_151152252.1">
    <property type="nucleotide sequence ID" value="NZ_JABTYG010000013.1"/>
</dbReference>
<feature type="region of interest" description="Disordered" evidence="1">
    <location>
        <begin position="1"/>
        <end position="36"/>
    </location>
</feature>
<reference evidence="4" key="2">
    <citation type="submission" date="2016-10" db="EMBL/GenBank/DDBJ databases">
        <authorList>
            <person name="Varghese N."/>
            <person name="Submissions S."/>
        </authorList>
    </citation>
    <scope>NUCLEOTIDE SEQUENCE [LARGE SCALE GENOMIC DNA]</scope>
    <source>
        <strain evidence="4">BS3782</strain>
    </source>
</reference>
<name>A0A1H1MQD5_9PSED</name>
<dbReference type="Proteomes" id="UP000182814">
    <property type="component" value="Chromosome I"/>
</dbReference>
<dbReference type="EMBL" id="LT629746">
    <property type="protein sequence ID" value="SDR89004.1"/>
    <property type="molecule type" value="Genomic_DNA"/>
</dbReference>
<sequence length="119" mass="12284">MDDASLTSPPSDTPVDVGPPVRIRFSGAGNPNRVRRGGNLEKLPAGDALDAQGNVVPGVTGSWRLVNPLPGVSVFGRGGLDGRVVATNVQQNMTISAVVTTQTSPSISGNYNVVVEVFD</sequence>
<dbReference type="AlphaFoldDB" id="A0A1H1MQD5"/>
<accession>A0A1H1MQD5</accession>